<evidence type="ECO:0000313" key="2">
    <source>
        <dbReference type="EMBL" id="MED6226518.1"/>
    </source>
</evidence>
<dbReference type="EMBL" id="JASCZI010275475">
    <property type="protein sequence ID" value="MED6226518.1"/>
    <property type="molecule type" value="Genomic_DNA"/>
</dbReference>
<evidence type="ECO:0000313" key="3">
    <source>
        <dbReference type="Proteomes" id="UP001341840"/>
    </source>
</evidence>
<organism evidence="2 3">
    <name type="scientific">Stylosanthes scabra</name>
    <dbReference type="NCBI Taxonomy" id="79078"/>
    <lineage>
        <taxon>Eukaryota</taxon>
        <taxon>Viridiplantae</taxon>
        <taxon>Streptophyta</taxon>
        <taxon>Embryophyta</taxon>
        <taxon>Tracheophyta</taxon>
        <taxon>Spermatophyta</taxon>
        <taxon>Magnoliopsida</taxon>
        <taxon>eudicotyledons</taxon>
        <taxon>Gunneridae</taxon>
        <taxon>Pentapetalae</taxon>
        <taxon>rosids</taxon>
        <taxon>fabids</taxon>
        <taxon>Fabales</taxon>
        <taxon>Fabaceae</taxon>
        <taxon>Papilionoideae</taxon>
        <taxon>50 kb inversion clade</taxon>
        <taxon>dalbergioids sensu lato</taxon>
        <taxon>Dalbergieae</taxon>
        <taxon>Pterocarpus clade</taxon>
        <taxon>Stylosanthes</taxon>
    </lineage>
</organism>
<proteinExistence type="predicted"/>
<keyword evidence="3" id="KW-1185">Reference proteome</keyword>
<protein>
    <submittedName>
        <fullName evidence="2">Uncharacterized protein</fullName>
    </submittedName>
</protein>
<name>A0ABU6ZWW1_9FABA</name>
<reference evidence="2 3" key="1">
    <citation type="journal article" date="2023" name="Plants (Basel)">
        <title>Bridging the Gap: Combining Genomics and Transcriptomics Approaches to Understand Stylosanthes scabra, an Orphan Legume from the Brazilian Caatinga.</title>
        <authorList>
            <person name="Ferreira-Neto J.R.C."/>
            <person name="da Silva M.D."/>
            <person name="Binneck E."/>
            <person name="de Melo N.F."/>
            <person name="da Silva R.H."/>
            <person name="de Melo A.L.T.M."/>
            <person name="Pandolfi V."/>
            <person name="Bustamante F.O."/>
            <person name="Brasileiro-Vidal A.C."/>
            <person name="Benko-Iseppon A.M."/>
        </authorList>
    </citation>
    <scope>NUCLEOTIDE SEQUENCE [LARGE SCALE GENOMIC DNA]</scope>
    <source>
        <tissue evidence="2">Leaves</tissue>
    </source>
</reference>
<evidence type="ECO:0000256" key="1">
    <source>
        <dbReference type="SAM" id="MobiDB-lite"/>
    </source>
</evidence>
<accession>A0ABU6ZWW1</accession>
<comment type="caution">
    <text evidence="2">The sequence shown here is derived from an EMBL/GenBank/DDBJ whole genome shotgun (WGS) entry which is preliminary data.</text>
</comment>
<dbReference type="Proteomes" id="UP001341840">
    <property type="component" value="Unassembled WGS sequence"/>
</dbReference>
<feature type="region of interest" description="Disordered" evidence="1">
    <location>
        <begin position="62"/>
        <end position="118"/>
    </location>
</feature>
<sequence>MPSLTRAKNGQTRVQVRKLVAGDGGVAGDFSGGVNALFRRMRKELELEKVGLSSLVTARWSSNSGDVDEADNGGSQGTPACIDGPRDVQETISPTKPVEHEDAGEVEGSSNHVSPFTRCVIPRPFLPSLRN</sequence>
<gene>
    <name evidence="2" type="ORF">PIB30_104486</name>
</gene>